<accession>A0A1C3NVH0</accession>
<protein>
    <submittedName>
        <fullName evidence="1">Uncharacterized protein</fullName>
    </submittedName>
</protein>
<sequence>MPVRRHRQAIHTYQVLTKRPTRMRAWLARWADCDQRVRMLIEAAEQGWADDEDLRDVPRMPVVLPNVWVGTRCAR</sequence>
<name>A0A1C3NVH0_9ACTN</name>
<dbReference type="Proteomes" id="UP000199013">
    <property type="component" value="Unassembled WGS sequence"/>
</dbReference>
<evidence type="ECO:0000313" key="1">
    <source>
        <dbReference type="EMBL" id="SBW19439.1"/>
    </source>
</evidence>
<reference evidence="2" key="1">
    <citation type="submission" date="2016-02" db="EMBL/GenBank/DDBJ databases">
        <authorList>
            <person name="Wibberg D."/>
        </authorList>
    </citation>
    <scope>NUCLEOTIDE SEQUENCE [LARGE SCALE GENOMIC DNA]</scope>
</reference>
<gene>
    <name evidence="1" type="ORF">FDG2_1385</name>
</gene>
<dbReference type="AlphaFoldDB" id="A0A1C3NVH0"/>
<organism evidence="1 2">
    <name type="scientific">Candidatus Protofrankia californiensis</name>
    <dbReference type="NCBI Taxonomy" id="1839754"/>
    <lineage>
        <taxon>Bacteria</taxon>
        <taxon>Bacillati</taxon>
        <taxon>Actinomycetota</taxon>
        <taxon>Actinomycetes</taxon>
        <taxon>Frankiales</taxon>
        <taxon>Frankiaceae</taxon>
        <taxon>Protofrankia</taxon>
    </lineage>
</organism>
<evidence type="ECO:0000313" key="2">
    <source>
        <dbReference type="Proteomes" id="UP000199013"/>
    </source>
</evidence>
<dbReference type="EMBL" id="FLUV01000581">
    <property type="protein sequence ID" value="SBW19439.1"/>
    <property type="molecule type" value="Genomic_DNA"/>
</dbReference>
<proteinExistence type="predicted"/>
<keyword evidence="2" id="KW-1185">Reference proteome</keyword>